<name>A0A167DG30_9ASCO</name>
<dbReference type="AlphaFoldDB" id="A0A167DG30"/>
<evidence type="ECO:0000313" key="5">
    <source>
        <dbReference type="Proteomes" id="UP000189580"/>
    </source>
</evidence>
<dbReference type="GO" id="GO:0005762">
    <property type="term" value="C:mitochondrial large ribosomal subunit"/>
    <property type="evidence" value="ECO:0007669"/>
    <property type="project" value="TreeGrafter"/>
</dbReference>
<sequence length="245" mass="26813">MISRLTRLAGSANALLVRQPAGVSSGSLLKAQKFAFSSSPASLFTRSAGVQNGLGTSTRTSAGSNVSWPESQQHENQQETTEELEQFTQQTGGIETGISPLVLSSEALVKRRFRYTKPADITPLKEASALYATIHMYDRKFLVTEGDNILLPVSLSEAKVGDVLNFDQVSVIGSRDYTLTGNPRIDSNVFSIKGVVVESTRVKRSVFSKSKRRRRHVRHVVAKNALTVIRISELRVNQDYGSTKG</sequence>
<evidence type="ECO:0000256" key="1">
    <source>
        <dbReference type="ARBA" id="ARBA00008563"/>
    </source>
</evidence>
<dbReference type="KEGG" id="slb:AWJ20_1157"/>
<dbReference type="InterPro" id="IPR028909">
    <property type="entry name" value="bL21-like"/>
</dbReference>
<dbReference type="GO" id="GO:0003735">
    <property type="term" value="F:structural constituent of ribosome"/>
    <property type="evidence" value="ECO:0007669"/>
    <property type="project" value="TreeGrafter"/>
</dbReference>
<dbReference type="SUPFAM" id="SSF141091">
    <property type="entry name" value="L21p-like"/>
    <property type="match status" value="1"/>
</dbReference>
<organism evidence="4 5">
    <name type="scientific">Sugiyamaella lignohabitans</name>
    <dbReference type="NCBI Taxonomy" id="796027"/>
    <lineage>
        <taxon>Eukaryota</taxon>
        <taxon>Fungi</taxon>
        <taxon>Dikarya</taxon>
        <taxon>Ascomycota</taxon>
        <taxon>Saccharomycotina</taxon>
        <taxon>Dipodascomycetes</taxon>
        <taxon>Dipodascales</taxon>
        <taxon>Trichomonascaceae</taxon>
        <taxon>Sugiyamaella</taxon>
    </lineage>
</organism>
<keyword evidence="4" id="KW-0687">Ribonucleoprotein</keyword>
<dbReference type="Proteomes" id="UP000189580">
    <property type="component" value="Chromosome a"/>
</dbReference>
<keyword evidence="5" id="KW-1185">Reference proteome</keyword>
<dbReference type="PANTHER" id="PTHR21349:SF0">
    <property type="entry name" value="LARGE RIBOSOMAL SUBUNIT PROTEIN BL21M"/>
    <property type="match status" value="1"/>
</dbReference>
<dbReference type="EMBL" id="CP014501">
    <property type="protein sequence ID" value="ANB12879.1"/>
    <property type="molecule type" value="Genomic_DNA"/>
</dbReference>
<evidence type="ECO:0000256" key="3">
    <source>
        <dbReference type="SAM" id="MobiDB-lite"/>
    </source>
</evidence>
<dbReference type="OrthoDB" id="5994at2759"/>
<dbReference type="GeneID" id="30032928"/>
<feature type="compositionally biased region" description="Polar residues" evidence="3">
    <location>
        <begin position="54"/>
        <end position="69"/>
    </location>
</feature>
<evidence type="ECO:0000313" key="4">
    <source>
        <dbReference type="EMBL" id="ANB12879.1"/>
    </source>
</evidence>
<dbReference type="InterPro" id="IPR036164">
    <property type="entry name" value="bL21-like_sf"/>
</dbReference>
<feature type="region of interest" description="Disordered" evidence="3">
    <location>
        <begin position="54"/>
        <end position="88"/>
    </location>
</feature>
<protein>
    <recommendedName>
        <fullName evidence="2">Large ribosomal subunit protein bL21m</fullName>
    </recommendedName>
</protein>
<accession>A0A167DG30</accession>
<gene>
    <name evidence="4" type="primary">MRPL49</name>
    <name evidence="4" type="ORF">AWJ20_1157</name>
</gene>
<dbReference type="Pfam" id="PF00829">
    <property type="entry name" value="Ribosomal_L21p"/>
    <property type="match status" value="1"/>
</dbReference>
<reference evidence="4 5" key="1">
    <citation type="submission" date="2016-02" db="EMBL/GenBank/DDBJ databases">
        <title>Complete genome sequence and transcriptome regulation of the pentose utilising yeast Sugiyamaella lignohabitans.</title>
        <authorList>
            <person name="Bellasio M."/>
            <person name="Peymann A."/>
            <person name="Valli M."/>
            <person name="Sipitzky M."/>
            <person name="Graf A."/>
            <person name="Sauer M."/>
            <person name="Marx H."/>
            <person name="Mattanovich D."/>
        </authorList>
    </citation>
    <scope>NUCLEOTIDE SEQUENCE [LARGE SCALE GENOMIC DNA]</scope>
    <source>
        <strain evidence="4 5">CBS 10342</strain>
    </source>
</reference>
<dbReference type="PANTHER" id="PTHR21349">
    <property type="entry name" value="50S RIBOSOMAL PROTEIN L21"/>
    <property type="match status" value="1"/>
</dbReference>
<keyword evidence="4" id="KW-0689">Ribosomal protein</keyword>
<proteinExistence type="inferred from homology"/>
<dbReference type="RefSeq" id="XP_018735356.1">
    <property type="nucleotide sequence ID" value="XM_018878009.1"/>
</dbReference>
<evidence type="ECO:0000256" key="2">
    <source>
        <dbReference type="ARBA" id="ARBA00044129"/>
    </source>
</evidence>
<comment type="similarity">
    <text evidence="1">Belongs to the bacterial ribosomal protein bL21 family.</text>
</comment>